<dbReference type="PANTHER" id="PTHR43214:SF24">
    <property type="entry name" value="TRANSCRIPTIONAL REGULATORY PROTEIN NARL-RELATED"/>
    <property type="match status" value="1"/>
</dbReference>
<dbReference type="Gene3D" id="1.10.10.10">
    <property type="entry name" value="Winged helix-like DNA-binding domain superfamily/Winged helix DNA-binding domain"/>
    <property type="match status" value="1"/>
</dbReference>
<dbReference type="GO" id="GO:0006355">
    <property type="term" value="P:regulation of DNA-templated transcription"/>
    <property type="evidence" value="ECO:0007669"/>
    <property type="project" value="InterPro"/>
</dbReference>
<keyword evidence="1" id="KW-0805">Transcription regulation</keyword>
<dbReference type="SMART" id="SM00421">
    <property type="entry name" value="HTH_LUXR"/>
    <property type="match status" value="1"/>
</dbReference>
<evidence type="ECO:0000256" key="3">
    <source>
        <dbReference type="ARBA" id="ARBA00023163"/>
    </source>
</evidence>
<proteinExistence type="predicted"/>
<dbReference type="AlphaFoldDB" id="A0A1G6QAX3"/>
<evidence type="ECO:0000313" key="6">
    <source>
        <dbReference type="EMBL" id="SDC89361.1"/>
    </source>
</evidence>
<feature type="domain" description="HTH luxR-type" evidence="5">
    <location>
        <begin position="175"/>
        <end position="239"/>
    </location>
</feature>
<dbReference type="InterPro" id="IPR039420">
    <property type="entry name" value="WalR-like"/>
</dbReference>
<organism evidence="6 7">
    <name type="scientific">Actinokineospora iranica</name>
    <dbReference type="NCBI Taxonomy" id="1271860"/>
    <lineage>
        <taxon>Bacteria</taxon>
        <taxon>Bacillati</taxon>
        <taxon>Actinomycetota</taxon>
        <taxon>Actinomycetes</taxon>
        <taxon>Pseudonocardiales</taxon>
        <taxon>Pseudonocardiaceae</taxon>
        <taxon>Actinokineospora</taxon>
    </lineage>
</organism>
<dbReference type="PANTHER" id="PTHR43214">
    <property type="entry name" value="TWO-COMPONENT RESPONSE REGULATOR"/>
    <property type="match status" value="1"/>
</dbReference>
<dbReference type="SUPFAM" id="SSF46894">
    <property type="entry name" value="C-terminal effector domain of the bipartite response regulators"/>
    <property type="match status" value="1"/>
</dbReference>
<protein>
    <submittedName>
        <fullName evidence="6">Regulatory protein, luxR family</fullName>
    </submittedName>
</protein>
<dbReference type="GO" id="GO:0003677">
    <property type="term" value="F:DNA binding"/>
    <property type="evidence" value="ECO:0007669"/>
    <property type="project" value="UniProtKB-KW"/>
</dbReference>
<evidence type="ECO:0000256" key="2">
    <source>
        <dbReference type="ARBA" id="ARBA00023125"/>
    </source>
</evidence>
<sequence>MDDTHAALVSPGSGQRAGQQKVCATWDRVRAMLPGSAGGPTMVEGVLALDDPAEVATRAAELRSAARRRFRGTETGRSPLRPKSRRGAAPTGGARYQTIYQIGQRDPGPVGAGEVRLRQTLPVRMLHVDDAIALVSTDRSGDTALLVRSEPLLSMLADWFDLLWSDSATLTVPLADRGAEVLTPVRRQVLELMVVGSDDTIARKLNMSTTTVRRHVKAIYGALGVDSRFAAGVAAAKRGWI</sequence>
<dbReference type="RefSeq" id="WP_175482798.1">
    <property type="nucleotide sequence ID" value="NZ_FMZZ01000005.1"/>
</dbReference>
<evidence type="ECO:0000259" key="5">
    <source>
        <dbReference type="PROSITE" id="PS50043"/>
    </source>
</evidence>
<name>A0A1G6QAX3_9PSEU</name>
<dbReference type="Pfam" id="PF00196">
    <property type="entry name" value="GerE"/>
    <property type="match status" value="1"/>
</dbReference>
<dbReference type="STRING" id="1271860.SAMN05216174_105180"/>
<dbReference type="EMBL" id="FMZZ01000005">
    <property type="protein sequence ID" value="SDC89361.1"/>
    <property type="molecule type" value="Genomic_DNA"/>
</dbReference>
<reference evidence="7" key="1">
    <citation type="submission" date="2016-10" db="EMBL/GenBank/DDBJ databases">
        <authorList>
            <person name="Varghese N."/>
            <person name="Submissions S."/>
        </authorList>
    </citation>
    <scope>NUCLEOTIDE SEQUENCE [LARGE SCALE GENOMIC DNA]</scope>
    <source>
        <strain evidence="7">IBRC-M 10403</strain>
    </source>
</reference>
<evidence type="ECO:0000313" key="7">
    <source>
        <dbReference type="Proteomes" id="UP000199501"/>
    </source>
</evidence>
<keyword evidence="3" id="KW-0804">Transcription</keyword>
<evidence type="ECO:0000256" key="4">
    <source>
        <dbReference type="SAM" id="MobiDB-lite"/>
    </source>
</evidence>
<evidence type="ECO:0000256" key="1">
    <source>
        <dbReference type="ARBA" id="ARBA00023015"/>
    </source>
</evidence>
<dbReference type="Proteomes" id="UP000199501">
    <property type="component" value="Unassembled WGS sequence"/>
</dbReference>
<dbReference type="PROSITE" id="PS50043">
    <property type="entry name" value="HTH_LUXR_2"/>
    <property type="match status" value="1"/>
</dbReference>
<dbReference type="InterPro" id="IPR000792">
    <property type="entry name" value="Tscrpt_reg_LuxR_C"/>
</dbReference>
<keyword evidence="7" id="KW-1185">Reference proteome</keyword>
<keyword evidence="2" id="KW-0238">DNA-binding</keyword>
<feature type="region of interest" description="Disordered" evidence="4">
    <location>
        <begin position="66"/>
        <end position="92"/>
    </location>
</feature>
<gene>
    <name evidence="6" type="ORF">SAMN05216174_105180</name>
</gene>
<feature type="region of interest" description="Disordered" evidence="4">
    <location>
        <begin position="1"/>
        <end position="20"/>
    </location>
</feature>
<accession>A0A1G6QAX3</accession>
<dbReference type="InterPro" id="IPR036388">
    <property type="entry name" value="WH-like_DNA-bd_sf"/>
</dbReference>
<dbReference type="InterPro" id="IPR016032">
    <property type="entry name" value="Sig_transdc_resp-reg_C-effctor"/>
</dbReference>